<dbReference type="Pfam" id="PF04082">
    <property type="entry name" value="Fungal_trans"/>
    <property type="match status" value="1"/>
</dbReference>
<feature type="compositionally biased region" description="Polar residues" evidence="6">
    <location>
        <begin position="76"/>
        <end position="86"/>
    </location>
</feature>
<dbReference type="InterPro" id="IPR036864">
    <property type="entry name" value="Zn2-C6_fun-type_DNA-bd_sf"/>
</dbReference>
<keyword evidence="2" id="KW-0805">Transcription regulation</keyword>
<dbReference type="GO" id="GO:0003677">
    <property type="term" value="F:DNA binding"/>
    <property type="evidence" value="ECO:0007669"/>
    <property type="project" value="UniProtKB-KW"/>
</dbReference>
<dbReference type="PROSITE" id="PS00463">
    <property type="entry name" value="ZN2_CY6_FUNGAL_1"/>
    <property type="match status" value="1"/>
</dbReference>
<gene>
    <name evidence="8" type="ORF">PV06_09532</name>
</gene>
<accession>A0A0D2AEL4</accession>
<evidence type="ECO:0000256" key="6">
    <source>
        <dbReference type="SAM" id="MobiDB-lite"/>
    </source>
</evidence>
<dbReference type="GO" id="GO:0000981">
    <property type="term" value="F:DNA-binding transcription factor activity, RNA polymerase II-specific"/>
    <property type="evidence" value="ECO:0007669"/>
    <property type="project" value="InterPro"/>
</dbReference>
<evidence type="ECO:0000259" key="7">
    <source>
        <dbReference type="PROSITE" id="PS50048"/>
    </source>
</evidence>
<evidence type="ECO:0000256" key="5">
    <source>
        <dbReference type="ARBA" id="ARBA00023242"/>
    </source>
</evidence>
<proteinExistence type="predicted"/>
<dbReference type="InterPro" id="IPR050987">
    <property type="entry name" value="AtrR-like"/>
</dbReference>
<feature type="region of interest" description="Disordered" evidence="6">
    <location>
        <begin position="54"/>
        <end position="119"/>
    </location>
</feature>
<dbReference type="Proteomes" id="UP000053342">
    <property type="component" value="Unassembled WGS sequence"/>
</dbReference>
<dbReference type="PROSITE" id="PS50048">
    <property type="entry name" value="ZN2_CY6_FUNGAL_2"/>
    <property type="match status" value="1"/>
</dbReference>
<dbReference type="Gene3D" id="4.10.240.10">
    <property type="entry name" value="Zn(2)-C6 fungal-type DNA-binding domain"/>
    <property type="match status" value="1"/>
</dbReference>
<dbReference type="AlphaFoldDB" id="A0A0D2AEL4"/>
<dbReference type="HOGENOM" id="CLU_005767_2_1_1"/>
<dbReference type="SMART" id="SM00066">
    <property type="entry name" value="GAL4"/>
    <property type="match status" value="1"/>
</dbReference>
<evidence type="ECO:0000256" key="1">
    <source>
        <dbReference type="ARBA" id="ARBA00022723"/>
    </source>
</evidence>
<dbReference type="EMBL" id="KN847341">
    <property type="protein sequence ID" value="KIW38576.1"/>
    <property type="molecule type" value="Genomic_DNA"/>
</dbReference>
<dbReference type="CDD" id="cd00067">
    <property type="entry name" value="GAL4"/>
    <property type="match status" value="1"/>
</dbReference>
<dbReference type="PANTHER" id="PTHR46910:SF17">
    <property type="entry name" value="SCFA-RELATED"/>
    <property type="match status" value="1"/>
</dbReference>
<name>A0A0D2AEL4_9EURO</name>
<keyword evidence="1" id="KW-0479">Metal-binding</keyword>
<keyword evidence="5" id="KW-0539">Nucleus</keyword>
<dbReference type="InterPro" id="IPR007219">
    <property type="entry name" value="XnlR_reg_dom"/>
</dbReference>
<dbReference type="OrthoDB" id="6486656at2759"/>
<reference evidence="8 9" key="1">
    <citation type="submission" date="2015-01" db="EMBL/GenBank/DDBJ databases">
        <title>The Genome Sequence of Exophiala oligosperma CBS72588.</title>
        <authorList>
            <consortium name="The Broad Institute Genomics Platform"/>
            <person name="Cuomo C."/>
            <person name="de Hoog S."/>
            <person name="Gorbushina A."/>
            <person name="Stielow B."/>
            <person name="Teixiera M."/>
            <person name="Abouelleil A."/>
            <person name="Chapman S.B."/>
            <person name="Priest M."/>
            <person name="Young S.K."/>
            <person name="Wortman J."/>
            <person name="Nusbaum C."/>
            <person name="Birren B."/>
        </authorList>
    </citation>
    <scope>NUCLEOTIDE SEQUENCE [LARGE SCALE GENOMIC DNA]</scope>
    <source>
        <strain evidence="8 9">CBS 72588</strain>
    </source>
</reference>
<keyword evidence="4" id="KW-0804">Transcription</keyword>
<organism evidence="8 9">
    <name type="scientific">Exophiala oligosperma</name>
    <dbReference type="NCBI Taxonomy" id="215243"/>
    <lineage>
        <taxon>Eukaryota</taxon>
        <taxon>Fungi</taxon>
        <taxon>Dikarya</taxon>
        <taxon>Ascomycota</taxon>
        <taxon>Pezizomycotina</taxon>
        <taxon>Eurotiomycetes</taxon>
        <taxon>Chaetothyriomycetidae</taxon>
        <taxon>Chaetothyriales</taxon>
        <taxon>Herpotrichiellaceae</taxon>
        <taxon>Exophiala</taxon>
    </lineage>
</organism>
<feature type="region of interest" description="Disordered" evidence="6">
    <location>
        <begin position="136"/>
        <end position="163"/>
    </location>
</feature>
<feature type="compositionally biased region" description="Polar residues" evidence="6">
    <location>
        <begin position="97"/>
        <end position="114"/>
    </location>
</feature>
<protein>
    <recommendedName>
        <fullName evidence="7">Zn(2)-C6 fungal-type domain-containing protein</fullName>
    </recommendedName>
</protein>
<dbReference type="STRING" id="215243.A0A0D2AEL4"/>
<dbReference type="SMART" id="SM00906">
    <property type="entry name" value="Fungal_trans"/>
    <property type="match status" value="1"/>
</dbReference>
<sequence length="820" mass="91783">MYEVGGSKDPDRITTPQKRTRRACVRCRRQKLRCDDYRPCALCVRACVECEETVKRPRKSKTGRDSTVLSILPKTSVENTTPVSASDHSHPFESLAPNDNGTPERTPQTTQQAPSPFRERTSTFSLVENVFRDHNASSAQVSATDALPDSRPRNPKARPGGSNVSVREIMGIDLPPPTVTNFLFSSFLKNYHWHLMTFHAPSFHAELQQIMDSGTVPVDRFPFLMLVLIVLAIGARYPSSDAAQELCPGVDLHQLETVLIANIEQNFLRTLDDTSLESVTFTFLLTSYSLYNLNPRRGYKLFQSVVRDAQLLNLHSESAWNVQNPVSKEVRRRIWWTVYGSDGFAALVFGKPRLISDTSDEVGMQEDIDDTNITCPGIESQEPREHGILRPVTILSYHRYKALLYKLGEPITRNVYFHRHAETNRVIDEVHQIHRRLLDWRGALPPELKLDSVAGRGTTVEQASSRNTFKLQALALGLAYDNMQIVLHRSLIAYGDAREDSNTPTTTTKRQGRSRGQEVDAAEAIKASRNQCWESAMRTSMLGQYPDVLELLRTTPVAAYFAIHALTAGVMLGIFALTDPCSERAQTAKLGISRLIQMPTDFNFREAAWQQCADILENLLRLILSEEMKVLVTGRQHNKLSGRAPEGRRTEASQDSQHLVQFSTSVQDASAGIIEADQNHHQPGQAMGEGNFPRSADVLPETCMSWSNERYTQQPRPDIVSPSLQSTITPTEDFGNALSSLQNMFRDNGSSFGFGHSDGTARYAPTNQTFGSTMQRQSNASITGTNVNQMHSEMDFLTGSFPSFQDASQSWLWNDGMSFM</sequence>
<dbReference type="PANTHER" id="PTHR46910">
    <property type="entry name" value="TRANSCRIPTION FACTOR PDR1"/>
    <property type="match status" value="1"/>
</dbReference>
<feature type="region of interest" description="Disordered" evidence="6">
    <location>
        <begin position="636"/>
        <end position="657"/>
    </location>
</feature>
<feature type="domain" description="Zn(2)-C6 fungal-type" evidence="7">
    <location>
        <begin position="23"/>
        <end position="50"/>
    </location>
</feature>
<dbReference type="GO" id="GO:0008270">
    <property type="term" value="F:zinc ion binding"/>
    <property type="evidence" value="ECO:0007669"/>
    <property type="project" value="InterPro"/>
</dbReference>
<dbReference type="CDD" id="cd12148">
    <property type="entry name" value="fungal_TF_MHR"/>
    <property type="match status" value="1"/>
</dbReference>
<dbReference type="SUPFAM" id="SSF57701">
    <property type="entry name" value="Zn2/Cys6 DNA-binding domain"/>
    <property type="match status" value="1"/>
</dbReference>
<feature type="region of interest" description="Disordered" evidence="6">
    <location>
        <begin position="498"/>
        <end position="520"/>
    </location>
</feature>
<dbReference type="GeneID" id="27361606"/>
<evidence type="ECO:0000256" key="4">
    <source>
        <dbReference type="ARBA" id="ARBA00023163"/>
    </source>
</evidence>
<keyword evidence="9" id="KW-1185">Reference proteome</keyword>
<dbReference type="Pfam" id="PF00172">
    <property type="entry name" value="Zn_clus"/>
    <property type="match status" value="1"/>
</dbReference>
<evidence type="ECO:0000256" key="3">
    <source>
        <dbReference type="ARBA" id="ARBA00023125"/>
    </source>
</evidence>
<dbReference type="VEuPathDB" id="FungiDB:PV06_09532"/>
<keyword evidence="3" id="KW-0238">DNA-binding</keyword>
<dbReference type="RefSeq" id="XP_016258792.1">
    <property type="nucleotide sequence ID" value="XM_016410985.1"/>
</dbReference>
<evidence type="ECO:0000313" key="8">
    <source>
        <dbReference type="EMBL" id="KIW38576.1"/>
    </source>
</evidence>
<dbReference type="InterPro" id="IPR001138">
    <property type="entry name" value="Zn2Cys6_DnaBD"/>
</dbReference>
<evidence type="ECO:0000313" key="9">
    <source>
        <dbReference type="Proteomes" id="UP000053342"/>
    </source>
</evidence>
<dbReference type="GO" id="GO:0006351">
    <property type="term" value="P:DNA-templated transcription"/>
    <property type="evidence" value="ECO:0007669"/>
    <property type="project" value="InterPro"/>
</dbReference>
<evidence type="ECO:0000256" key="2">
    <source>
        <dbReference type="ARBA" id="ARBA00023015"/>
    </source>
</evidence>